<dbReference type="KEGG" id="nev:NTE_01137"/>
<evidence type="ECO:0000313" key="1">
    <source>
        <dbReference type="EMBL" id="AIF82373.1"/>
    </source>
</evidence>
<organism evidence="1 3">
    <name type="scientific">Candidatus Nitrososphaera evergladensis SR1</name>
    <dbReference type="NCBI Taxonomy" id="1459636"/>
    <lineage>
        <taxon>Archaea</taxon>
        <taxon>Nitrososphaerota</taxon>
        <taxon>Nitrososphaeria</taxon>
        <taxon>Nitrososphaerales</taxon>
        <taxon>Nitrososphaeraceae</taxon>
        <taxon>Nitrososphaera</taxon>
    </lineage>
</organism>
<dbReference type="Proteomes" id="UP000028194">
    <property type="component" value="Chromosome"/>
</dbReference>
<evidence type="ECO:0000313" key="2">
    <source>
        <dbReference type="EMBL" id="AIF83210.1"/>
    </source>
</evidence>
<keyword evidence="3" id="KW-1185">Reference proteome</keyword>
<dbReference type="EMBL" id="CP007174">
    <property type="protein sequence ID" value="AIF82373.1"/>
    <property type="molecule type" value="Genomic_DNA"/>
</dbReference>
<reference evidence="1 3" key="1">
    <citation type="journal article" date="2014" name="PLoS ONE">
        <title>Genome Sequence of Candidatus Nitrososphaera evergladensis from Group I.1b Enriched from Everglades Soil Reveals Novel Genomic Features of the Ammonia-Oxidizing Archaea.</title>
        <authorList>
            <person name="Zhalnina K.V."/>
            <person name="Dias R."/>
            <person name="Leonard M.T."/>
            <person name="Dorr de Quadros P."/>
            <person name="Camargo F.A."/>
            <person name="Drew J.C."/>
            <person name="Farmerie W.G."/>
            <person name="Daroub S.H."/>
            <person name="Triplett E.W."/>
        </authorList>
    </citation>
    <scope>NUCLEOTIDE SEQUENCE [LARGE SCALE GENOMIC DNA]</scope>
    <source>
        <strain evidence="1 3">SR1</strain>
    </source>
</reference>
<accession>A0A075MM87</accession>
<protein>
    <submittedName>
        <fullName evidence="1">Uncharacterized protein</fullName>
    </submittedName>
</protein>
<dbReference type="STRING" id="1459636.NTE_00291"/>
<name>A0A075MM87_9ARCH</name>
<dbReference type="HOGENOM" id="CLU_971826_0_0_2"/>
<dbReference type="AlphaFoldDB" id="A0A075MM87"/>
<dbReference type="EMBL" id="CP007174">
    <property type="protein sequence ID" value="AIF83210.1"/>
    <property type="molecule type" value="Genomic_DNA"/>
</dbReference>
<proteinExistence type="predicted"/>
<sequence length="286" mass="32945">MPVNTEIPERLWLPLLILDKSDGVIHGKTKFQKLTFLTQVLAHIDEYDFRKYHYGPFSDLLELDLSAYSGLVTIVENESMMNYGQHYFSFYLTSNGKKEIEKMKKELLPRTLEKVENIIESRLARTRCELLDEVYSKFGIDPKDSLKLAAEVKKELENILPPLIECSRTYNNRQSAFVLSTLEIIGNILKALESVSDTAKRGVALYLSRELIHKIADTSKDVRPPANSELLRPRFLEIAELESYLLGYCDKRKIYNNPFERTLDEAFTEEEAKRLAQSLSNLNLTA</sequence>
<gene>
    <name evidence="1" type="ORF">NTE_00291</name>
    <name evidence="2" type="ORF">NTE_01137</name>
</gene>
<evidence type="ECO:0000313" key="3">
    <source>
        <dbReference type="Proteomes" id="UP000028194"/>
    </source>
</evidence>
<dbReference type="KEGG" id="nev:NTE_00291"/>